<dbReference type="AlphaFoldDB" id="A0A0E9WRR6"/>
<protein>
    <submittedName>
        <fullName evidence="1">Uncharacterized protein</fullName>
    </submittedName>
</protein>
<organism evidence="1">
    <name type="scientific">Anguilla anguilla</name>
    <name type="common">European freshwater eel</name>
    <name type="synonym">Muraena anguilla</name>
    <dbReference type="NCBI Taxonomy" id="7936"/>
    <lineage>
        <taxon>Eukaryota</taxon>
        <taxon>Metazoa</taxon>
        <taxon>Chordata</taxon>
        <taxon>Craniata</taxon>
        <taxon>Vertebrata</taxon>
        <taxon>Euteleostomi</taxon>
        <taxon>Actinopterygii</taxon>
        <taxon>Neopterygii</taxon>
        <taxon>Teleostei</taxon>
        <taxon>Anguilliformes</taxon>
        <taxon>Anguillidae</taxon>
        <taxon>Anguilla</taxon>
    </lineage>
</organism>
<proteinExistence type="predicted"/>
<evidence type="ECO:0000313" key="1">
    <source>
        <dbReference type="EMBL" id="JAH93072.1"/>
    </source>
</evidence>
<reference evidence="1" key="1">
    <citation type="submission" date="2014-11" db="EMBL/GenBank/DDBJ databases">
        <authorList>
            <person name="Amaro Gonzalez C."/>
        </authorList>
    </citation>
    <scope>NUCLEOTIDE SEQUENCE</scope>
</reference>
<name>A0A0E9WRR6_ANGAN</name>
<dbReference type="EMBL" id="GBXM01015505">
    <property type="protein sequence ID" value="JAH93072.1"/>
    <property type="molecule type" value="Transcribed_RNA"/>
</dbReference>
<sequence>MLIVKQYFNKAHLLHSFPQQSSVHYGTANYGHHKEDEEVHCKKK</sequence>
<accession>A0A0E9WRR6</accession>
<reference evidence="1" key="2">
    <citation type="journal article" date="2015" name="Fish Shellfish Immunol.">
        <title>Early steps in the European eel (Anguilla anguilla)-Vibrio vulnificus interaction in the gills: Role of the RtxA13 toxin.</title>
        <authorList>
            <person name="Callol A."/>
            <person name="Pajuelo D."/>
            <person name="Ebbesson L."/>
            <person name="Teles M."/>
            <person name="MacKenzie S."/>
            <person name="Amaro C."/>
        </authorList>
    </citation>
    <scope>NUCLEOTIDE SEQUENCE</scope>
</reference>